<comment type="caution">
    <text evidence="1">The sequence shown here is derived from an EMBL/GenBank/DDBJ whole genome shotgun (WGS) entry which is preliminary data.</text>
</comment>
<organism evidence="1 2">
    <name type="scientific">Phytophthora rubi</name>
    <dbReference type="NCBI Taxonomy" id="129364"/>
    <lineage>
        <taxon>Eukaryota</taxon>
        <taxon>Sar</taxon>
        <taxon>Stramenopiles</taxon>
        <taxon>Oomycota</taxon>
        <taxon>Peronosporomycetes</taxon>
        <taxon>Peronosporales</taxon>
        <taxon>Peronosporaceae</taxon>
        <taxon>Phytophthora</taxon>
    </lineage>
</organism>
<accession>A0A6A4F5F2</accession>
<protein>
    <submittedName>
        <fullName evidence="1">Uncharacterized protein</fullName>
    </submittedName>
</protein>
<evidence type="ECO:0000313" key="1">
    <source>
        <dbReference type="EMBL" id="KAE9334532.1"/>
    </source>
</evidence>
<gene>
    <name evidence="1" type="ORF">PR003_g13470</name>
</gene>
<evidence type="ECO:0000313" key="2">
    <source>
        <dbReference type="Proteomes" id="UP000434957"/>
    </source>
</evidence>
<dbReference type="AlphaFoldDB" id="A0A6A4F5F2"/>
<name>A0A6A4F5F2_9STRA</name>
<dbReference type="EMBL" id="QXFT01000852">
    <property type="protein sequence ID" value="KAE9334532.1"/>
    <property type="molecule type" value="Genomic_DNA"/>
</dbReference>
<proteinExistence type="predicted"/>
<dbReference type="Proteomes" id="UP000434957">
    <property type="component" value="Unassembled WGS sequence"/>
</dbReference>
<reference evidence="1 2" key="1">
    <citation type="submission" date="2018-08" db="EMBL/GenBank/DDBJ databases">
        <title>Genomic investigation of the strawberry pathogen Phytophthora fragariae indicates pathogenicity is determined by transcriptional variation in three key races.</title>
        <authorList>
            <person name="Adams T.M."/>
            <person name="Armitage A.D."/>
            <person name="Sobczyk M.K."/>
            <person name="Bates H.J."/>
            <person name="Dunwell J.M."/>
            <person name="Nellist C.F."/>
            <person name="Harrison R.J."/>
        </authorList>
    </citation>
    <scope>NUCLEOTIDE SEQUENCE [LARGE SCALE GENOMIC DNA]</scope>
    <source>
        <strain evidence="1 2">SCRP333</strain>
    </source>
</reference>
<keyword evidence="2" id="KW-1185">Reference proteome</keyword>
<sequence length="203" mass="22456">MSLKNLCLVIEDFLGSFNSDSDPDKTISSIQAQPSLHRVLLDTKAPGNFLALRAKAFVHAVLRELSTRPFEPESEISVYGRLSNHLPDLASTDLQATLGLFYPNQAQFWLKMKLAEFDLALQIIAPSIYLDPFKMGEFLGKAASALPHPLWLLWDDSTLASIIMSPLLDRILTGPLPTDLRATIEYLRSQATSVPPSSVPTHL</sequence>